<proteinExistence type="predicted"/>
<reference evidence="1" key="1">
    <citation type="submission" date="2018-02" db="EMBL/GenBank/DDBJ databases">
        <title>Rhizophora mucronata_Transcriptome.</title>
        <authorList>
            <person name="Meera S.P."/>
            <person name="Sreeshan A."/>
            <person name="Augustine A."/>
        </authorList>
    </citation>
    <scope>NUCLEOTIDE SEQUENCE</scope>
    <source>
        <tissue evidence="1">Leaf</tissue>
    </source>
</reference>
<accession>A0A2P2LD18</accession>
<dbReference type="EMBL" id="GGEC01035391">
    <property type="protein sequence ID" value="MBX15875.1"/>
    <property type="molecule type" value="Transcribed_RNA"/>
</dbReference>
<organism evidence="1">
    <name type="scientific">Rhizophora mucronata</name>
    <name type="common">Asiatic mangrove</name>
    <dbReference type="NCBI Taxonomy" id="61149"/>
    <lineage>
        <taxon>Eukaryota</taxon>
        <taxon>Viridiplantae</taxon>
        <taxon>Streptophyta</taxon>
        <taxon>Embryophyta</taxon>
        <taxon>Tracheophyta</taxon>
        <taxon>Spermatophyta</taxon>
        <taxon>Magnoliopsida</taxon>
        <taxon>eudicotyledons</taxon>
        <taxon>Gunneridae</taxon>
        <taxon>Pentapetalae</taxon>
        <taxon>rosids</taxon>
        <taxon>fabids</taxon>
        <taxon>Malpighiales</taxon>
        <taxon>Rhizophoraceae</taxon>
        <taxon>Rhizophora</taxon>
    </lineage>
</organism>
<name>A0A2P2LD18_RHIMU</name>
<protein>
    <submittedName>
        <fullName evidence="1">Mitochondrial outer membrane protein porin 4</fullName>
    </submittedName>
</protein>
<sequence>MPSEPALFPPIKVQQKNQACSSQSLHCTSRMTQWLNQTQPRHLKKALCFQLLLKAPKEGLHSGQCWNQWQHEGEDTEHPAETKMIELVRCVIVLVIYLLDSPQFASISTTIN</sequence>
<dbReference type="AlphaFoldDB" id="A0A2P2LD18"/>
<evidence type="ECO:0000313" key="1">
    <source>
        <dbReference type="EMBL" id="MBX15875.1"/>
    </source>
</evidence>